<evidence type="ECO:0000256" key="1">
    <source>
        <dbReference type="SAM" id="MobiDB-lite"/>
    </source>
</evidence>
<sequence>MDLTVTAHVSERGQGRADALVLGRRPLQHGLKRQATSRFGDDIWDLTPAVLQDHGARISLRFPSLPAVYQPVTKDLFYALLTRENTTPRIPEAVMGPLLVWAVRFIADFSGDILAGLAEWRALHTRQHCRVPADGRGARARLAALLDRYWAAGRPLPGGTSGHRGINMRHLAREIACSQRTVLVAGAFQLIEEAANESVSPMPSTCGPPSTAPSTAATGKTAWTSGRWRTSSGCCTLPPTSSSPTCPACATARSSTCAAAA</sequence>
<keyword evidence="3" id="KW-1185">Reference proteome</keyword>
<comment type="caution">
    <text evidence="2">The sequence shown here is derived from an EMBL/GenBank/DDBJ whole genome shotgun (WGS) entry which is preliminary data.</text>
</comment>
<dbReference type="EMBL" id="LMWJ01000039">
    <property type="protein sequence ID" value="KUM67175.1"/>
    <property type="molecule type" value="Genomic_DNA"/>
</dbReference>
<protein>
    <submittedName>
        <fullName evidence="2">Uncharacterized protein</fullName>
    </submittedName>
</protein>
<evidence type="ECO:0000313" key="2">
    <source>
        <dbReference type="EMBL" id="KUM67175.1"/>
    </source>
</evidence>
<dbReference type="AlphaFoldDB" id="A0A124GTW5"/>
<reference evidence="2 3" key="1">
    <citation type="submission" date="2015-10" db="EMBL/GenBank/DDBJ databases">
        <title>Draft genome sequence of Streptomyces curacoi DSM 40107, type strain for the species Streptomyces curacoi.</title>
        <authorList>
            <person name="Ruckert C."/>
            <person name="Winkler A."/>
            <person name="Kalinowski J."/>
            <person name="Kampfer P."/>
            <person name="Glaeser S."/>
        </authorList>
    </citation>
    <scope>NUCLEOTIDE SEQUENCE [LARGE SCALE GENOMIC DNA]</scope>
    <source>
        <strain evidence="2 3">DSM 40107</strain>
    </source>
</reference>
<name>A0A124GTW5_9ACTN</name>
<organism evidence="2 3">
    <name type="scientific">Streptomyces curacoi</name>
    <dbReference type="NCBI Taxonomy" id="146536"/>
    <lineage>
        <taxon>Bacteria</taxon>
        <taxon>Bacillati</taxon>
        <taxon>Actinomycetota</taxon>
        <taxon>Actinomycetes</taxon>
        <taxon>Kitasatosporales</taxon>
        <taxon>Streptomycetaceae</taxon>
        <taxon>Streptomyces</taxon>
    </lineage>
</organism>
<feature type="region of interest" description="Disordered" evidence="1">
    <location>
        <begin position="199"/>
        <end position="223"/>
    </location>
</feature>
<feature type="compositionally biased region" description="Polar residues" evidence="1">
    <location>
        <begin position="212"/>
        <end position="223"/>
    </location>
</feature>
<dbReference type="Proteomes" id="UP000054024">
    <property type="component" value="Unassembled WGS sequence"/>
</dbReference>
<proteinExistence type="predicted"/>
<dbReference type="RefSeq" id="WP_062156768.1">
    <property type="nucleotide sequence ID" value="NZ_KQ948003.1"/>
</dbReference>
<gene>
    <name evidence="2" type="ORF">AQI70_36585</name>
</gene>
<dbReference type="OrthoDB" id="8776710at2"/>
<dbReference type="STRING" id="146536.AQI70_36585"/>
<evidence type="ECO:0000313" key="3">
    <source>
        <dbReference type="Proteomes" id="UP000054024"/>
    </source>
</evidence>
<accession>A0A124GTW5</accession>